<dbReference type="OrthoDB" id="3472490at2"/>
<evidence type="ECO:0000259" key="7">
    <source>
        <dbReference type="Pfam" id="PF04545"/>
    </source>
</evidence>
<sequence length="167" mass="19044">MQRCTCLRRLRGVTTIEEQGPGVDFEDAYREHRLALLRLAYLVSGSVEVSEDVVQSVFTSVHPRWDQIDTPLPYLKRAVVNAVKDGQRRRLRLAAKPVERPPVVLPPEVDETWEHVRGLSWVQRAVVVLHYYEDLPLNEVAAILGRPAPTVRSDHRRALAKLRKALA</sequence>
<evidence type="ECO:0000313" key="8">
    <source>
        <dbReference type="EMBL" id="TGN63104.1"/>
    </source>
</evidence>
<keyword evidence="5" id="KW-0804">Transcription</keyword>
<evidence type="ECO:0000256" key="5">
    <source>
        <dbReference type="ARBA" id="ARBA00023163"/>
    </source>
</evidence>
<dbReference type="InterPro" id="IPR007630">
    <property type="entry name" value="RNA_pol_sigma70_r4"/>
</dbReference>
<feature type="domain" description="RNA polymerase sigma-70 region 2" evidence="6">
    <location>
        <begin position="29"/>
        <end position="90"/>
    </location>
</feature>
<dbReference type="SUPFAM" id="SSF88659">
    <property type="entry name" value="Sigma3 and sigma4 domains of RNA polymerase sigma factors"/>
    <property type="match status" value="1"/>
</dbReference>
<proteinExistence type="inferred from homology"/>
<dbReference type="InterPro" id="IPR036388">
    <property type="entry name" value="WH-like_DNA-bd_sf"/>
</dbReference>
<dbReference type="Gene3D" id="1.10.10.10">
    <property type="entry name" value="Winged helix-like DNA-binding domain superfamily/Winged helix DNA-binding domain"/>
    <property type="match status" value="1"/>
</dbReference>
<dbReference type="PANTHER" id="PTHR43133:SF50">
    <property type="entry name" value="ECF RNA POLYMERASE SIGMA FACTOR SIGM"/>
    <property type="match status" value="1"/>
</dbReference>
<dbReference type="PANTHER" id="PTHR43133">
    <property type="entry name" value="RNA POLYMERASE ECF-TYPE SIGMA FACTO"/>
    <property type="match status" value="1"/>
</dbReference>
<evidence type="ECO:0000259" key="6">
    <source>
        <dbReference type="Pfam" id="PF04542"/>
    </source>
</evidence>
<dbReference type="Gene3D" id="1.10.1740.10">
    <property type="match status" value="1"/>
</dbReference>
<dbReference type="Proteomes" id="UP000297496">
    <property type="component" value="Unassembled WGS sequence"/>
</dbReference>
<evidence type="ECO:0000256" key="1">
    <source>
        <dbReference type="ARBA" id="ARBA00010641"/>
    </source>
</evidence>
<dbReference type="InterPro" id="IPR039425">
    <property type="entry name" value="RNA_pol_sigma-70-like"/>
</dbReference>
<keyword evidence="2" id="KW-0805">Transcription regulation</keyword>
<dbReference type="Pfam" id="PF04542">
    <property type="entry name" value="Sigma70_r2"/>
    <property type="match status" value="1"/>
</dbReference>
<reference evidence="8 9" key="1">
    <citation type="submission" date="2019-04" db="EMBL/GenBank/DDBJ databases">
        <title>Three New Species of Nocardioides, Nocardioides euryhalodurans sp. nov., Nocardioides seonyuensis sp. nov. and Nocardioides eburneoflavus sp. nov. Isolated from Soil.</title>
        <authorList>
            <person name="Roh S.G."/>
            <person name="Lee C."/>
            <person name="Kim M.-K."/>
            <person name="Kim S.B."/>
        </authorList>
    </citation>
    <scope>NUCLEOTIDE SEQUENCE [LARGE SCALE GENOMIC DNA]</scope>
    <source>
        <strain evidence="8 9">MMS17-SY213</strain>
    </source>
</reference>
<dbReference type="Pfam" id="PF04545">
    <property type="entry name" value="Sigma70_r4"/>
    <property type="match status" value="1"/>
</dbReference>
<evidence type="ECO:0000256" key="4">
    <source>
        <dbReference type="ARBA" id="ARBA00023125"/>
    </source>
</evidence>
<keyword evidence="9" id="KW-1185">Reference proteome</keyword>
<dbReference type="GO" id="GO:0006352">
    <property type="term" value="P:DNA-templated transcription initiation"/>
    <property type="evidence" value="ECO:0007669"/>
    <property type="project" value="InterPro"/>
</dbReference>
<dbReference type="EMBL" id="SRRO01000001">
    <property type="protein sequence ID" value="TGN63104.1"/>
    <property type="molecule type" value="Genomic_DNA"/>
</dbReference>
<keyword evidence="4" id="KW-0238">DNA-binding</keyword>
<gene>
    <name evidence="8" type="ORF">EXE59_03465</name>
</gene>
<protein>
    <submittedName>
        <fullName evidence="8">SigE family RNA polymerase sigma factor</fullName>
    </submittedName>
</protein>
<dbReference type="InterPro" id="IPR013325">
    <property type="entry name" value="RNA_pol_sigma_r2"/>
</dbReference>
<feature type="domain" description="RNA polymerase sigma-70 region 4" evidence="7">
    <location>
        <begin position="123"/>
        <end position="164"/>
    </location>
</feature>
<comment type="caution">
    <text evidence="8">The sequence shown here is derived from an EMBL/GenBank/DDBJ whole genome shotgun (WGS) entry which is preliminary data.</text>
</comment>
<evidence type="ECO:0000256" key="3">
    <source>
        <dbReference type="ARBA" id="ARBA00023082"/>
    </source>
</evidence>
<dbReference type="CDD" id="cd06171">
    <property type="entry name" value="Sigma70_r4"/>
    <property type="match status" value="1"/>
</dbReference>
<comment type="similarity">
    <text evidence="1">Belongs to the sigma-70 factor family. ECF subfamily.</text>
</comment>
<dbReference type="InterPro" id="IPR013324">
    <property type="entry name" value="RNA_pol_sigma_r3/r4-like"/>
</dbReference>
<keyword evidence="3" id="KW-0731">Sigma factor</keyword>
<evidence type="ECO:0000256" key="2">
    <source>
        <dbReference type="ARBA" id="ARBA00023015"/>
    </source>
</evidence>
<dbReference type="GO" id="GO:0003677">
    <property type="term" value="F:DNA binding"/>
    <property type="evidence" value="ECO:0007669"/>
    <property type="project" value="UniProtKB-KW"/>
</dbReference>
<dbReference type="InterPro" id="IPR007627">
    <property type="entry name" value="RNA_pol_sigma70_r2"/>
</dbReference>
<name>A0A4Z1BZI3_9ACTN</name>
<evidence type="ECO:0000313" key="9">
    <source>
        <dbReference type="Proteomes" id="UP000297496"/>
    </source>
</evidence>
<dbReference type="AlphaFoldDB" id="A0A4Z1BZI3"/>
<dbReference type="SUPFAM" id="SSF88946">
    <property type="entry name" value="Sigma2 domain of RNA polymerase sigma factors"/>
    <property type="match status" value="1"/>
</dbReference>
<organism evidence="8 9">
    <name type="scientific">Nocardioides eburneiflavus</name>
    <dbReference type="NCBI Taxonomy" id="2518372"/>
    <lineage>
        <taxon>Bacteria</taxon>
        <taxon>Bacillati</taxon>
        <taxon>Actinomycetota</taxon>
        <taxon>Actinomycetes</taxon>
        <taxon>Propionibacteriales</taxon>
        <taxon>Nocardioidaceae</taxon>
        <taxon>Nocardioides</taxon>
    </lineage>
</organism>
<accession>A0A4Z1BZI3</accession>
<dbReference type="GO" id="GO:0016987">
    <property type="term" value="F:sigma factor activity"/>
    <property type="evidence" value="ECO:0007669"/>
    <property type="project" value="UniProtKB-KW"/>
</dbReference>